<keyword evidence="2" id="KW-1185">Reference proteome</keyword>
<name>A0A081B9A0_9HYPH</name>
<comment type="caution">
    <text evidence="1">The sequence shown here is derived from an EMBL/GenBank/DDBJ whole genome shotgun (WGS) entry which is preliminary data.</text>
</comment>
<dbReference type="SUPFAM" id="SSF47240">
    <property type="entry name" value="Ferritin-like"/>
    <property type="match status" value="1"/>
</dbReference>
<dbReference type="Gene3D" id="1.10.620.20">
    <property type="entry name" value="Ribonucleotide Reductase, subunit A"/>
    <property type="match status" value="1"/>
</dbReference>
<dbReference type="Proteomes" id="UP000028702">
    <property type="component" value="Unassembled WGS sequence"/>
</dbReference>
<dbReference type="GO" id="GO:0016491">
    <property type="term" value="F:oxidoreductase activity"/>
    <property type="evidence" value="ECO:0007669"/>
    <property type="project" value="InterPro"/>
</dbReference>
<accession>A0A081B9A0</accession>
<dbReference type="EMBL" id="BBIO01000004">
    <property type="protein sequence ID" value="GAK44618.1"/>
    <property type="molecule type" value="Genomic_DNA"/>
</dbReference>
<dbReference type="STRING" id="1333998.M2A_1117"/>
<dbReference type="eggNOG" id="COG1633">
    <property type="taxonomic scope" value="Bacteria"/>
</dbReference>
<protein>
    <submittedName>
        <fullName evidence="1">Conserved protein</fullName>
    </submittedName>
</protein>
<evidence type="ECO:0000313" key="2">
    <source>
        <dbReference type="Proteomes" id="UP000028702"/>
    </source>
</evidence>
<dbReference type="CDD" id="cd00657">
    <property type="entry name" value="Ferritin_like"/>
    <property type="match status" value="1"/>
</dbReference>
<sequence>MSKSVGAESAGKNQITIDPAYDAVAPDDFPAMMEVDRYGKRSTAFDKIISATHDHFWDPLDTKYIDFSQPWDLEKEMLIPEDMNLELRTAVSDKLDEGQKIYLVNESVRWTMSSILHGEQGALNLSASLCHIMKDPGAQEYAANQTREEARHVTGFSRYIQARWGKPAPCGAVLEELLVELVGTPVVWKKLVGMQMVLEGLAMGTFAAFYARTHDPLLKRLMQLVMTDEAFHHKFGKIWADRTVPNLPPEERDMIEDWALEVFLRLLNNSSGPEQKKHLYEKVGLDWRWVQGALMEAMTDTRMRKEMRSGTSIFRTLIKTLLKAGIITERTAPKYAAYVDLEELYAEGDRMVGDAIAEEGIKYLKEINGAGGDGSLFALGGTSAAE</sequence>
<organism evidence="1 2">
    <name type="scientific">Tepidicaulis marinus</name>
    <dbReference type="NCBI Taxonomy" id="1333998"/>
    <lineage>
        <taxon>Bacteria</taxon>
        <taxon>Pseudomonadati</taxon>
        <taxon>Pseudomonadota</taxon>
        <taxon>Alphaproteobacteria</taxon>
        <taxon>Hyphomicrobiales</taxon>
        <taxon>Parvibaculaceae</taxon>
        <taxon>Tepidicaulis</taxon>
    </lineage>
</organism>
<dbReference type="RefSeq" id="WP_045444176.1">
    <property type="nucleotide sequence ID" value="NZ_BBIO01000004.1"/>
</dbReference>
<dbReference type="AlphaFoldDB" id="A0A081B9A0"/>
<evidence type="ECO:0000313" key="1">
    <source>
        <dbReference type="EMBL" id="GAK44618.1"/>
    </source>
</evidence>
<dbReference type="InterPro" id="IPR012348">
    <property type="entry name" value="RNR-like"/>
</dbReference>
<gene>
    <name evidence="1" type="ORF">M2A_1117</name>
</gene>
<dbReference type="InterPro" id="IPR009078">
    <property type="entry name" value="Ferritin-like_SF"/>
</dbReference>
<reference evidence="1 2" key="1">
    <citation type="submission" date="2014-07" db="EMBL/GenBank/DDBJ databases">
        <title>Tepidicaulis marinum gen. nov., sp. nov., a novel marine bacterium denitrifying nitrate to nitrous oxide strictly under microaerobic conditions.</title>
        <authorList>
            <person name="Takeuchi M."/>
            <person name="Yamagishi T."/>
            <person name="Kamagata Y."/>
            <person name="Oshima K."/>
            <person name="Hattori M."/>
            <person name="Katayama T."/>
            <person name="Hanada S."/>
            <person name="Tamaki H."/>
            <person name="Marumo K."/>
            <person name="Maeda H."/>
            <person name="Nedachi M."/>
            <person name="Iwasaki W."/>
            <person name="Suwa Y."/>
            <person name="Sakata S."/>
        </authorList>
    </citation>
    <scope>NUCLEOTIDE SEQUENCE [LARGE SCALE GENOMIC DNA]</scope>
    <source>
        <strain evidence="1 2">MA2</strain>
    </source>
</reference>
<proteinExistence type="predicted"/>